<evidence type="ECO:0000259" key="1">
    <source>
        <dbReference type="Pfam" id="PF01593"/>
    </source>
</evidence>
<dbReference type="GO" id="GO:0016491">
    <property type="term" value="F:oxidoreductase activity"/>
    <property type="evidence" value="ECO:0007669"/>
    <property type="project" value="InterPro"/>
</dbReference>
<dbReference type="KEGG" id="tvl:FAZ95_23940"/>
<reference evidence="2 3" key="1">
    <citation type="submission" date="2019-05" db="EMBL/GenBank/DDBJ databases">
        <title>Burkholderia sp. DHOD12, isolated from subtropical forest soil.</title>
        <authorList>
            <person name="Gao Z.-H."/>
            <person name="Qiu L.-H."/>
        </authorList>
    </citation>
    <scope>NUCLEOTIDE SEQUENCE [LARGE SCALE GENOMIC DNA]</scope>
    <source>
        <strain evidence="2 3">DHOD12</strain>
    </source>
</reference>
<evidence type="ECO:0000313" key="2">
    <source>
        <dbReference type="EMBL" id="QCP52235.1"/>
    </source>
</evidence>
<dbReference type="AlphaFoldDB" id="A0A4P8IWG1"/>
<protein>
    <submittedName>
        <fullName evidence="2">FAD-binding protein</fullName>
    </submittedName>
</protein>
<dbReference type="InterPro" id="IPR002937">
    <property type="entry name" value="Amino_oxidase"/>
</dbReference>
<dbReference type="InterPro" id="IPR050464">
    <property type="entry name" value="Zeta_carotene_desat/Oxidored"/>
</dbReference>
<name>A0A4P8IWG1_9BURK</name>
<dbReference type="NCBIfam" id="TIGR03467">
    <property type="entry name" value="HpnE"/>
    <property type="match status" value="1"/>
</dbReference>
<dbReference type="EMBL" id="CP040078">
    <property type="protein sequence ID" value="QCP52235.1"/>
    <property type="molecule type" value="Genomic_DNA"/>
</dbReference>
<gene>
    <name evidence="2" type="ORF">FAZ95_23940</name>
</gene>
<feature type="domain" description="Amine oxidase" evidence="1">
    <location>
        <begin position="12"/>
        <end position="437"/>
    </location>
</feature>
<dbReference type="RefSeq" id="WP_137335008.1">
    <property type="nucleotide sequence ID" value="NZ_CP040078.1"/>
</dbReference>
<dbReference type="OrthoDB" id="7849608at2"/>
<dbReference type="Gene3D" id="3.50.50.60">
    <property type="entry name" value="FAD/NAD(P)-binding domain"/>
    <property type="match status" value="2"/>
</dbReference>
<dbReference type="Pfam" id="PF01593">
    <property type="entry name" value="Amino_oxidase"/>
    <property type="match status" value="1"/>
</dbReference>
<organism evidence="2 3">
    <name type="scientific">Trinickia violacea</name>
    <dbReference type="NCBI Taxonomy" id="2571746"/>
    <lineage>
        <taxon>Bacteria</taxon>
        <taxon>Pseudomonadati</taxon>
        <taxon>Pseudomonadota</taxon>
        <taxon>Betaproteobacteria</taxon>
        <taxon>Burkholderiales</taxon>
        <taxon>Burkholderiaceae</taxon>
        <taxon>Trinickia</taxon>
    </lineage>
</organism>
<dbReference type="Proteomes" id="UP000298656">
    <property type="component" value="Chromosome 2"/>
</dbReference>
<accession>A0A4P8IWG1</accession>
<sequence>MARRVHVIGAGLAGLAAAVQLQRRGAHVVLHEAAEHAGGRCRSYYDGTLGATIDNGNHFVLSGNYATLGYTRAIGAADELVGPAQPEFPFVDLASGRRWTVRLTPGRLPLWIFDAAARVPDTHPADYLSLAPLFFAKPGRTMAQTMRCDGILWDRLLRPLFLAALNVEPRHGSAELAATLARETLAAGGQACRPLVARNGLGSAFVDPALRLLQHGGAAIKLGSRLAEIVFANGAKERAAKGSTGEGATVDGFSANARVAALNFADGTSIALEAGESVVLAVSADVAQALVPGVRAPTAFSSVVNAHFAVEPPHGLPPLTGLVNGTAEWIFAFDGRLSVTVSDADRLLDTPRETLAKTIWAEVAKAANLPADPMPTWQIVIERRATFAALPSQEMLRPATRTRWNNLVLAGDWTATGLPATIEGAIRSGQKAADTLLNQPMDRR</sequence>
<proteinExistence type="predicted"/>
<dbReference type="InterPro" id="IPR017830">
    <property type="entry name" value="SQase_HpnE"/>
</dbReference>
<evidence type="ECO:0000313" key="3">
    <source>
        <dbReference type="Proteomes" id="UP000298656"/>
    </source>
</evidence>
<keyword evidence="3" id="KW-1185">Reference proteome</keyword>
<dbReference type="PANTHER" id="PTHR42923:SF47">
    <property type="entry name" value="BLR3003 PROTEIN"/>
    <property type="match status" value="1"/>
</dbReference>
<dbReference type="PANTHER" id="PTHR42923">
    <property type="entry name" value="PROTOPORPHYRINOGEN OXIDASE"/>
    <property type="match status" value="1"/>
</dbReference>
<dbReference type="SUPFAM" id="SSF51905">
    <property type="entry name" value="FAD/NAD(P)-binding domain"/>
    <property type="match status" value="1"/>
</dbReference>
<dbReference type="InterPro" id="IPR036188">
    <property type="entry name" value="FAD/NAD-bd_sf"/>
</dbReference>